<reference evidence="6 7" key="2">
    <citation type="journal article" date="2009" name="PLoS ONE">
        <title>The photosynthetic apparatus and its regulation in the aerobic gammaproteobacterium Congregibacter litoralis gen. nov., sp. nov.</title>
        <authorList>
            <person name="Spring S."/>
            <person name="Lunsdorf H."/>
            <person name="Fuchs B.M."/>
            <person name="Tindall B.J."/>
        </authorList>
    </citation>
    <scope>NUCLEOTIDE SEQUENCE [LARGE SCALE GENOMIC DNA]</scope>
    <source>
        <strain evidence="6">KT71</strain>
    </source>
</reference>
<dbReference type="GO" id="GO:0016020">
    <property type="term" value="C:membrane"/>
    <property type="evidence" value="ECO:0007669"/>
    <property type="project" value="InterPro"/>
</dbReference>
<comment type="subcellular location">
    <subcellularLocation>
        <location evidence="1">Cell envelope</location>
    </subcellularLocation>
</comment>
<dbReference type="Gene3D" id="1.10.287.470">
    <property type="entry name" value="Helix hairpin bin"/>
    <property type="match status" value="1"/>
</dbReference>
<dbReference type="HOGENOM" id="CLU_018816_16_1_6"/>
<dbReference type="eggNOG" id="COG0845">
    <property type="taxonomic scope" value="Bacteria"/>
</dbReference>
<reference evidence="6 7" key="1">
    <citation type="journal article" date="2007" name="Proc. Natl. Acad. Sci. U.S.A.">
        <title>Characterization of a marine gammaproteobacterium capable of aerobic anoxygenic photosynthesis.</title>
        <authorList>
            <person name="Fuchs B.M."/>
            <person name="Spring S."/>
            <person name="Teeling H."/>
            <person name="Quast C."/>
            <person name="Wulf J."/>
            <person name="Schattenhofer M."/>
            <person name="Yan S."/>
            <person name="Ferriera S."/>
            <person name="Johnson J."/>
            <person name="Glockner F.O."/>
            <person name="Amann R."/>
        </authorList>
    </citation>
    <scope>NUCLEOTIDE SEQUENCE [LARGE SCALE GENOMIC DNA]</scope>
    <source>
        <strain evidence="6">KT71</strain>
    </source>
</reference>
<keyword evidence="3 4" id="KW-0175">Coiled coil</keyword>
<dbReference type="EMBL" id="AAOA02000004">
    <property type="protein sequence ID" value="EAQ96553.2"/>
    <property type="molecule type" value="Genomic_DNA"/>
</dbReference>
<dbReference type="AlphaFoldDB" id="A4ABP0"/>
<comment type="similarity">
    <text evidence="2">Belongs to the membrane fusion protein (MFP) (TC 8.A.1) family.</text>
</comment>
<dbReference type="PANTHER" id="PTHR32347:SF23">
    <property type="entry name" value="BLL5650 PROTEIN"/>
    <property type="match status" value="1"/>
</dbReference>
<dbReference type="Gene3D" id="2.40.50.100">
    <property type="match status" value="1"/>
</dbReference>
<keyword evidence="5" id="KW-0472">Membrane</keyword>
<proteinExistence type="inferred from homology"/>
<dbReference type="PANTHER" id="PTHR32347">
    <property type="entry name" value="EFFLUX SYSTEM COMPONENT YKNX-RELATED"/>
    <property type="match status" value="1"/>
</dbReference>
<dbReference type="Proteomes" id="UP000019205">
    <property type="component" value="Chromosome"/>
</dbReference>
<dbReference type="NCBIfam" id="TIGR01730">
    <property type="entry name" value="RND_mfp"/>
    <property type="match status" value="1"/>
</dbReference>
<feature type="transmembrane region" description="Helical" evidence="5">
    <location>
        <begin position="12"/>
        <end position="31"/>
    </location>
</feature>
<dbReference type="OrthoDB" id="1957187at2"/>
<accession>A4ABP0</accession>
<organism evidence="6 7">
    <name type="scientific">Congregibacter litoralis KT71</name>
    <dbReference type="NCBI Taxonomy" id="314285"/>
    <lineage>
        <taxon>Bacteria</taxon>
        <taxon>Pseudomonadati</taxon>
        <taxon>Pseudomonadota</taxon>
        <taxon>Gammaproteobacteria</taxon>
        <taxon>Cellvibrionales</taxon>
        <taxon>Halieaceae</taxon>
        <taxon>Congregibacter</taxon>
    </lineage>
</organism>
<dbReference type="InterPro" id="IPR006143">
    <property type="entry name" value="RND_pump_MFP"/>
</dbReference>
<gene>
    <name evidence="6" type="ORF">KT71_05997</name>
</gene>
<evidence type="ECO:0000256" key="4">
    <source>
        <dbReference type="SAM" id="Coils"/>
    </source>
</evidence>
<evidence type="ECO:0000256" key="1">
    <source>
        <dbReference type="ARBA" id="ARBA00004196"/>
    </source>
</evidence>
<dbReference type="STRING" id="314285.KT71_05997"/>
<comment type="caution">
    <text evidence="6">The sequence shown here is derived from an EMBL/GenBank/DDBJ whole genome shotgun (WGS) entry which is preliminary data.</text>
</comment>
<evidence type="ECO:0000256" key="2">
    <source>
        <dbReference type="ARBA" id="ARBA00009477"/>
    </source>
</evidence>
<keyword evidence="5" id="KW-0812">Transmembrane</keyword>
<dbReference type="InterPro" id="IPR050465">
    <property type="entry name" value="UPF0194_transport"/>
</dbReference>
<protein>
    <submittedName>
        <fullName evidence="6">RND family efflux transporter, MFP subunit</fullName>
    </submittedName>
</protein>
<evidence type="ECO:0000256" key="5">
    <source>
        <dbReference type="SAM" id="Phobius"/>
    </source>
</evidence>
<name>A4ABP0_9GAMM</name>
<dbReference type="SUPFAM" id="SSF111369">
    <property type="entry name" value="HlyD-like secretion proteins"/>
    <property type="match status" value="1"/>
</dbReference>
<evidence type="ECO:0000256" key="3">
    <source>
        <dbReference type="ARBA" id="ARBA00023054"/>
    </source>
</evidence>
<dbReference type="GO" id="GO:0022857">
    <property type="term" value="F:transmembrane transporter activity"/>
    <property type="evidence" value="ECO:0007669"/>
    <property type="project" value="InterPro"/>
</dbReference>
<evidence type="ECO:0000313" key="7">
    <source>
        <dbReference type="Proteomes" id="UP000019205"/>
    </source>
</evidence>
<evidence type="ECO:0000313" key="6">
    <source>
        <dbReference type="EMBL" id="EAQ96553.2"/>
    </source>
</evidence>
<keyword evidence="5" id="KW-1133">Transmembrane helix</keyword>
<feature type="coiled-coil region" evidence="4">
    <location>
        <begin position="206"/>
        <end position="233"/>
    </location>
</feature>
<dbReference type="GO" id="GO:0030313">
    <property type="term" value="C:cell envelope"/>
    <property type="evidence" value="ECO:0007669"/>
    <property type="project" value="UniProtKB-SubCell"/>
</dbReference>
<sequence length="416" mass="46564">MDRPIQGQTLPRWLVPALVVAALVAAGVWFATRDYSTSFTLDGQRIRTDTVTTGTYEDYIPLRAIVEPGRSVFLDAIEGGRVERLLVEEGATVAAGQPLVELSNTTLQLDVIAREAEVSEQLNNLRNTELAIEQNRLSLKGDLVEIDYQMTRLGRLVKRYTELEGKEFISRNEYENALDELEYWSKRREITLASQAQDERIRVAQMQQLQASVSQLEQNLTLARANLENLLIVAPRSGLLSSFDAEIGESKARGERLGQIDDVDHFKASALVNEFYLNRVSVGQRARLELDGKAYTLELSKIYPEVSGAQFEVDLRFLDDTPGNIRRGQTLQLRLMLGDTEEQATLVSNGAFLIDTGGAWVFVLSPDRSVATRRDVQLGRRNPNQIEVVSGLLPGDVVITSSYSSFINVDRLFIDR</sequence>
<keyword evidence="7" id="KW-1185">Reference proteome</keyword>
<dbReference type="Gene3D" id="2.40.30.170">
    <property type="match status" value="1"/>
</dbReference>
<dbReference type="RefSeq" id="WP_023660383.1">
    <property type="nucleotide sequence ID" value="NZ_CM002299.1"/>
</dbReference>
<dbReference type="Gene3D" id="2.40.420.20">
    <property type="match status" value="1"/>
</dbReference>